<dbReference type="Proteomes" id="UP001523401">
    <property type="component" value="Unassembled WGS sequence"/>
</dbReference>
<evidence type="ECO:0000313" key="2">
    <source>
        <dbReference type="EMBL" id="MCO6159372.1"/>
    </source>
</evidence>
<comment type="caution">
    <text evidence="2">The sequence shown here is derived from an EMBL/GenBank/DDBJ whole genome shotgun (WGS) entry which is preliminary data.</text>
</comment>
<gene>
    <name evidence="2" type="ORF">NF685_04910</name>
</gene>
<evidence type="ECO:0000313" key="3">
    <source>
        <dbReference type="Proteomes" id="UP001523401"/>
    </source>
</evidence>
<keyword evidence="3" id="KW-1185">Reference proteome</keyword>
<feature type="domain" description="DUF7014" evidence="1">
    <location>
        <begin position="1"/>
        <end position="94"/>
    </location>
</feature>
<sequence>MKVILDKRGWNHNTNDTASKLISALYSYNLIHEYWQNNLTGLRTLLESAIPTPRNKSSAHGQGVNLTLVPDHIAGYVLHMTASTIVFLVKAERALP</sequence>
<organism evidence="2 3">
    <name type="scientific">Asaia lannensis NBRC 102526</name>
    <dbReference type="NCBI Taxonomy" id="1307926"/>
    <lineage>
        <taxon>Bacteria</taxon>
        <taxon>Pseudomonadati</taxon>
        <taxon>Pseudomonadota</taxon>
        <taxon>Alphaproteobacteria</taxon>
        <taxon>Acetobacterales</taxon>
        <taxon>Acetobacteraceae</taxon>
        <taxon>Asaia</taxon>
    </lineage>
</organism>
<accession>A0ABT1CET5</accession>
<reference evidence="2 3" key="1">
    <citation type="submission" date="2022-06" db="EMBL/GenBank/DDBJ databases">
        <title>Whole-genome of Asaia lannensis strain LMG 27011T.</title>
        <authorList>
            <person name="Sombolestani A."/>
        </authorList>
    </citation>
    <scope>NUCLEOTIDE SEQUENCE [LARGE SCALE GENOMIC DNA]</scope>
    <source>
        <strain evidence="2 3">NBRC 102526</strain>
    </source>
</reference>
<proteinExistence type="predicted"/>
<dbReference type="InterPro" id="IPR054280">
    <property type="entry name" value="DUF7014"/>
</dbReference>
<protein>
    <recommendedName>
        <fullName evidence="1">DUF7014 domain-containing protein</fullName>
    </recommendedName>
</protein>
<dbReference type="Pfam" id="PF22809">
    <property type="entry name" value="DUF7014"/>
    <property type="match status" value="1"/>
</dbReference>
<evidence type="ECO:0000259" key="1">
    <source>
        <dbReference type="Pfam" id="PF22809"/>
    </source>
</evidence>
<name>A0ABT1CET5_9PROT</name>
<dbReference type="EMBL" id="JAMXQU010000002">
    <property type="protein sequence ID" value="MCO6159372.1"/>
    <property type="molecule type" value="Genomic_DNA"/>
</dbReference>